<dbReference type="InterPro" id="IPR028978">
    <property type="entry name" value="Chorismate_lyase_/UTRA_dom_sf"/>
</dbReference>
<dbReference type="InterPro" id="IPR036390">
    <property type="entry name" value="WH_DNA-bd_sf"/>
</dbReference>
<dbReference type="Gene3D" id="1.10.10.10">
    <property type="entry name" value="Winged helix-like DNA-binding domain superfamily/Winged helix DNA-binding domain"/>
    <property type="match status" value="1"/>
</dbReference>
<comment type="caution">
    <text evidence="5">The sequence shown here is derived from an EMBL/GenBank/DDBJ whole genome shotgun (WGS) entry which is preliminary data.</text>
</comment>
<dbReference type="CDD" id="cd07377">
    <property type="entry name" value="WHTH_GntR"/>
    <property type="match status" value="1"/>
</dbReference>
<dbReference type="PANTHER" id="PTHR44846:SF1">
    <property type="entry name" value="MANNOSYL-D-GLYCERATE TRANSPORT_METABOLISM SYSTEM REPRESSOR MNGR-RELATED"/>
    <property type="match status" value="1"/>
</dbReference>
<evidence type="ECO:0000313" key="6">
    <source>
        <dbReference type="Proteomes" id="UP001204746"/>
    </source>
</evidence>
<evidence type="ECO:0000259" key="4">
    <source>
        <dbReference type="PROSITE" id="PS50949"/>
    </source>
</evidence>
<dbReference type="PRINTS" id="PR00035">
    <property type="entry name" value="HTHGNTR"/>
</dbReference>
<feature type="domain" description="HTH gntR-type" evidence="4">
    <location>
        <begin position="3"/>
        <end position="71"/>
    </location>
</feature>
<protein>
    <submittedName>
        <fullName evidence="5">GntR family transcriptional regulator</fullName>
    </submittedName>
</protein>
<dbReference type="Pfam" id="PF07702">
    <property type="entry name" value="UTRA"/>
    <property type="match status" value="1"/>
</dbReference>
<dbReference type="InterPro" id="IPR000524">
    <property type="entry name" value="Tscrpt_reg_HTH_GntR"/>
</dbReference>
<evidence type="ECO:0000256" key="1">
    <source>
        <dbReference type="ARBA" id="ARBA00023015"/>
    </source>
</evidence>
<dbReference type="SUPFAM" id="SSF46785">
    <property type="entry name" value="Winged helix' DNA-binding domain"/>
    <property type="match status" value="1"/>
</dbReference>
<dbReference type="InterPro" id="IPR011663">
    <property type="entry name" value="UTRA"/>
</dbReference>
<dbReference type="SUPFAM" id="SSF64288">
    <property type="entry name" value="Chorismate lyase-like"/>
    <property type="match status" value="1"/>
</dbReference>
<dbReference type="Gene3D" id="3.40.1410.10">
    <property type="entry name" value="Chorismate lyase-like"/>
    <property type="match status" value="1"/>
</dbReference>
<dbReference type="InterPro" id="IPR036388">
    <property type="entry name" value="WH-like_DNA-bd_sf"/>
</dbReference>
<dbReference type="SMART" id="SM00345">
    <property type="entry name" value="HTH_GNTR"/>
    <property type="match status" value="1"/>
</dbReference>
<name>A0ABT1V3X3_9ACTN</name>
<accession>A0ABT1V3X3</accession>
<evidence type="ECO:0000256" key="3">
    <source>
        <dbReference type="ARBA" id="ARBA00023163"/>
    </source>
</evidence>
<dbReference type="RefSeq" id="WP_256652971.1">
    <property type="nucleotide sequence ID" value="NZ_JANIAA010000022.1"/>
</dbReference>
<dbReference type="SMART" id="SM00866">
    <property type="entry name" value="UTRA"/>
    <property type="match status" value="1"/>
</dbReference>
<proteinExistence type="predicted"/>
<sequence length="254" mass="27597">MTMALHAAIAESLRERIRSGKLLVGQPVPSEAELCAEWNASRAPVRQALATLRAEGVISSSRGRRSTVRADAVGQPFDTLMSYSSWARSLGRVPGQRTLELGLRIAGSEAAAALRLDEGSMVVRGLRLRTLDDVPTMLERALYVESVGRLLFEFDSDAGSQWEFLRSRGVVFAAASHVIDAVAADAVDAAWLGVPEGSPLLRQRRTTTNAEGVVIEYHDDRYLPTEVAFTIQNAPDMRTPLVRSTPPGSTRSPE</sequence>
<dbReference type="InterPro" id="IPR050679">
    <property type="entry name" value="Bact_HTH_transcr_reg"/>
</dbReference>
<evidence type="ECO:0000256" key="2">
    <source>
        <dbReference type="ARBA" id="ARBA00023125"/>
    </source>
</evidence>
<organism evidence="5 6">
    <name type="scientific">Streptomyces rugosispiralis</name>
    <dbReference type="NCBI Taxonomy" id="2967341"/>
    <lineage>
        <taxon>Bacteria</taxon>
        <taxon>Bacillati</taxon>
        <taxon>Actinomycetota</taxon>
        <taxon>Actinomycetes</taxon>
        <taxon>Kitasatosporales</taxon>
        <taxon>Streptomycetaceae</taxon>
        <taxon>Streptomyces</taxon>
    </lineage>
</organism>
<dbReference type="Proteomes" id="UP001204746">
    <property type="component" value="Unassembled WGS sequence"/>
</dbReference>
<keyword evidence="2" id="KW-0238">DNA-binding</keyword>
<evidence type="ECO:0000313" key="5">
    <source>
        <dbReference type="EMBL" id="MCQ8192083.1"/>
    </source>
</evidence>
<keyword evidence="1" id="KW-0805">Transcription regulation</keyword>
<keyword evidence="6" id="KW-1185">Reference proteome</keyword>
<dbReference type="EMBL" id="JANIAA010000022">
    <property type="protein sequence ID" value="MCQ8192083.1"/>
    <property type="molecule type" value="Genomic_DNA"/>
</dbReference>
<gene>
    <name evidence="5" type="ORF">NP777_28165</name>
</gene>
<dbReference type="PROSITE" id="PS50949">
    <property type="entry name" value="HTH_GNTR"/>
    <property type="match status" value="1"/>
</dbReference>
<keyword evidence="3" id="KW-0804">Transcription</keyword>
<dbReference type="Pfam" id="PF00392">
    <property type="entry name" value="GntR"/>
    <property type="match status" value="1"/>
</dbReference>
<dbReference type="PANTHER" id="PTHR44846">
    <property type="entry name" value="MANNOSYL-D-GLYCERATE TRANSPORT/METABOLISM SYSTEM REPRESSOR MNGR-RELATED"/>
    <property type="match status" value="1"/>
</dbReference>
<reference evidence="5 6" key="1">
    <citation type="submission" date="2022-07" db="EMBL/GenBank/DDBJ databases">
        <authorList>
            <person name="Phongsopitanun W."/>
            <person name="Tanasupawat S."/>
        </authorList>
    </citation>
    <scope>NUCLEOTIDE SEQUENCE [LARGE SCALE GENOMIC DNA]</scope>
    <source>
        <strain evidence="5 6">RCU-064</strain>
    </source>
</reference>